<name>A0A895YLF9_9ACTN</name>
<accession>A0A895YLF9</accession>
<dbReference type="Proteomes" id="UP000662857">
    <property type="component" value="Chromosome"/>
</dbReference>
<protein>
    <submittedName>
        <fullName evidence="1">DUF4276 family protein</fullName>
    </submittedName>
</protein>
<dbReference type="EMBL" id="CP070499">
    <property type="protein sequence ID" value="QSB16143.1"/>
    <property type="molecule type" value="Genomic_DNA"/>
</dbReference>
<dbReference type="KEGG" id="nhy:JQS43_07525"/>
<dbReference type="InterPro" id="IPR025455">
    <property type="entry name" value="DUF4276"/>
</dbReference>
<keyword evidence="2" id="KW-1185">Reference proteome</keyword>
<reference evidence="1" key="1">
    <citation type="submission" date="2021-02" db="EMBL/GenBank/DDBJ databases">
        <title>Natrosporangium hydrolyticum gen. nov., sp. nov, a haloalkaliphilic actinobacterium from a soda solonchak soil.</title>
        <authorList>
            <person name="Sorokin D.Y."/>
            <person name="Khijniak T.V."/>
            <person name="Zakharycheva A.P."/>
            <person name="Boueva O.V."/>
            <person name="Ariskina E.V."/>
            <person name="Hahnke R.L."/>
            <person name="Bunk B."/>
            <person name="Sproer C."/>
            <person name="Schumann P."/>
            <person name="Evtushenko L.I."/>
            <person name="Kublanov I.V."/>
        </authorList>
    </citation>
    <scope>NUCLEOTIDE SEQUENCE</scope>
    <source>
        <strain evidence="1">DSM 106523</strain>
    </source>
</reference>
<sequence>MNPARLTAMRSPPTLPECRTASRLHHVVTSAGGPELVNDGVDTAPSKRISAALPRYSKTIDGPLCIQELGLAKLRATCPHLDAWLTELERRVG</sequence>
<gene>
    <name evidence="1" type="ORF">JQS43_07525</name>
</gene>
<dbReference type="AlphaFoldDB" id="A0A895YLF9"/>
<evidence type="ECO:0000313" key="2">
    <source>
        <dbReference type="Proteomes" id="UP000662857"/>
    </source>
</evidence>
<evidence type="ECO:0000313" key="1">
    <source>
        <dbReference type="EMBL" id="QSB16143.1"/>
    </source>
</evidence>
<proteinExistence type="predicted"/>
<dbReference type="Pfam" id="PF14103">
    <property type="entry name" value="DUF4276"/>
    <property type="match status" value="1"/>
</dbReference>
<organism evidence="1 2">
    <name type="scientific">Natronosporangium hydrolyticum</name>
    <dbReference type="NCBI Taxonomy" id="2811111"/>
    <lineage>
        <taxon>Bacteria</taxon>
        <taxon>Bacillati</taxon>
        <taxon>Actinomycetota</taxon>
        <taxon>Actinomycetes</taxon>
        <taxon>Micromonosporales</taxon>
        <taxon>Micromonosporaceae</taxon>
        <taxon>Natronosporangium</taxon>
    </lineage>
</organism>